<dbReference type="PIRSF" id="PIRSF006060">
    <property type="entry name" value="AA_transporter"/>
    <property type="match status" value="1"/>
</dbReference>
<feature type="transmembrane region" description="Helical" evidence="6">
    <location>
        <begin position="451"/>
        <end position="474"/>
    </location>
</feature>
<feature type="transmembrane region" description="Helical" evidence="6">
    <location>
        <begin position="282"/>
        <end position="305"/>
    </location>
</feature>
<name>A0ABR3WK25_9PEZI</name>
<dbReference type="InterPro" id="IPR002293">
    <property type="entry name" value="AA/rel_permease1"/>
</dbReference>
<evidence type="ECO:0000256" key="1">
    <source>
        <dbReference type="ARBA" id="ARBA00004141"/>
    </source>
</evidence>
<keyword evidence="3 6" id="KW-0812">Transmembrane</keyword>
<keyword evidence="4 6" id="KW-1133">Transmembrane helix</keyword>
<feature type="transmembrane region" description="Helical" evidence="6">
    <location>
        <begin position="383"/>
        <end position="403"/>
    </location>
</feature>
<feature type="transmembrane region" description="Helical" evidence="6">
    <location>
        <begin position="171"/>
        <end position="190"/>
    </location>
</feature>
<evidence type="ECO:0000313" key="8">
    <source>
        <dbReference type="Proteomes" id="UP001583177"/>
    </source>
</evidence>
<comment type="subcellular location">
    <subcellularLocation>
        <location evidence="1">Membrane</location>
        <topology evidence="1">Multi-pass membrane protein</topology>
    </subcellularLocation>
</comment>
<evidence type="ECO:0000256" key="5">
    <source>
        <dbReference type="ARBA" id="ARBA00023136"/>
    </source>
</evidence>
<evidence type="ECO:0000313" key="7">
    <source>
        <dbReference type="EMBL" id="KAL1863146.1"/>
    </source>
</evidence>
<feature type="transmembrane region" description="Helical" evidence="6">
    <location>
        <begin position="137"/>
        <end position="159"/>
    </location>
</feature>
<dbReference type="EMBL" id="JAWRVE010000074">
    <property type="protein sequence ID" value="KAL1863146.1"/>
    <property type="molecule type" value="Genomic_DNA"/>
</dbReference>
<evidence type="ECO:0008006" key="9">
    <source>
        <dbReference type="Google" id="ProtNLM"/>
    </source>
</evidence>
<protein>
    <recommendedName>
        <fullName evidence="9">Choline transport protein</fullName>
    </recommendedName>
</protein>
<evidence type="ECO:0000256" key="2">
    <source>
        <dbReference type="ARBA" id="ARBA00022448"/>
    </source>
</evidence>
<keyword evidence="2" id="KW-0813">Transport</keyword>
<dbReference type="Proteomes" id="UP001583177">
    <property type="component" value="Unassembled WGS sequence"/>
</dbReference>
<sequence length="522" mass="56284">MASENPTHKAEGFSKSGEIDLAALEKNTSNSFGTVEDPTTQPSRDLGLLAIISIGWNICNSWAGIAATLAISIASGGPVTLIYGIIIIFILGAACALSMAEIASVHPTAGGQYHWTSILAPESASRGLSYWCGAVNVFGWIATSAGFIITFPTMVLALVSFWHPDYTVETWQVFLIFQAMNFLTVSYNIFLLKRTIWLQDVGFFLSLIAFFVITITCLAESNPKQSSDFVWKEFVNSSGWSSDGVVFLTGLVNPNFIFSGLDGAIHLAEECTNAAVAVPRALVSTVVIGFVTALVFAIGMCYSYHDFDAVLASPFPALEIWYQATSSRAVATFFLVTLNTITLFAISGAIQTASRLTWSFARDDAVVLAPYLSRIHPRWGVPMWSLIANSVCVFILGCVYLGSSTAFNALVSTGIILQQLSFAFPAALMLYRRVTGTLSEVMPPSKVGFKLRFGTGPIANVLTIVMALLALVFYDLPVVLPVTVGNMNYSCAVIGVMGLLALANWFGYATGKYQGPRLDHVN</sequence>
<dbReference type="Gene3D" id="1.20.1740.10">
    <property type="entry name" value="Amino acid/polyamine transporter I"/>
    <property type="match status" value="1"/>
</dbReference>
<feature type="transmembrane region" description="Helical" evidence="6">
    <location>
        <begin position="325"/>
        <end position="346"/>
    </location>
</feature>
<proteinExistence type="predicted"/>
<accession>A0ABR3WK25</accession>
<keyword evidence="5 6" id="KW-0472">Membrane</keyword>
<gene>
    <name evidence="7" type="ORF">Daus18300_008139</name>
</gene>
<feature type="transmembrane region" description="Helical" evidence="6">
    <location>
        <begin position="486"/>
        <end position="508"/>
    </location>
</feature>
<keyword evidence="8" id="KW-1185">Reference proteome</keyword>
<organism evidence="7 8">
    <name type="scientific">Diaporthe australafricana</name>
    <dbReference type="NCBI Taxonomy" id="127596"/>
    <lineage>
        <taxon>Eukaryota</taxon>
        <taxon>Fungi</taxon>
        <taxon>Dikarya</taxon>
        <taxon>Ascomycota</taxon>
        <taxon>Pezizomycotina</taxon>
        <taxon>Sordariomycetes</taxon>
        <taxon>Sordariomycetidae</taxon>
        <taxon>Diaporthales</taxon>
        <taxon>Diaporthaceae</taxon>
        <taxon>Diaporthe</taxon>
    </lineage>
</organism>
<evidence type="ECO:0000256" key="4">
    <source>
        <dbReference type="ARBA" id="ARBA00022989"/>
    </source>
</evidence>
<evidence type="ECO:0000256" key="6">
    <source>
        <dbReference type="SAM" id="Phobius"/>
    </source>
</evidence>
<comment type="caution">
    <text evidence="7">The sequence shown here is derived from an EMBL/GenBank/DDBJ whole genome shotgun (WGS) entry which is preliminary data.</text>
</comment>
<evidence type="ECO:0000256" key="3">
    <source>
        <dbReference type="ARBA" id="ARBA00022692"/>
    </source>
</evidence>
<feature type="transmembrane region" description="Helical" evidence="6">
    <location>
        <begin position="409"/>
        <end position="431"/>
    </location>
</feature>
<dbReference type="PANTHER" id="PTHR45649:SF19">
    <property type="entry name" value="TRANSPORTER, PUTATIVE (EUROFUNG)-RELATED"/>
    <property type="match status" value="1"/>
</dbReference>
<feature type="transmembrane region" description="Helical" evidence="6">
    <location>
        <begin position="46"/>
        <end position="74"/>
    </location>
</feature>
<feature type="transmembrane region" description="Helical" evidence="6">
    <location>
        <begin position="81"/>
        <end position="100"/>
    </location>
</feature>
<feature type="transmembrane region" description="Helical" evidence="6">
    <location>
        <begin position="196"/>
        <end position="219"/>
    </location>
</feature>
<dbReference type="Pfam" id="PF13520">
    <property type="entry name" value="AA_permease_2"/>
    <property type="match status" value="1"/>
</dbReference>
<dbReference type="PANTHER" id="PTHR45649">
    <property type="entry name" value="AMINO-ACID PERMEASE BAT1"/>
    <property type="match status" value="1"/>
</dbReference>
<reference evidence="7 8" key="1">
    <citation type="journal article" date="2024" name="IMA Fungus">
        <title>IMA Genome - F19 : A genome assembly and annotation guide to empower mycologists, including annotated draft genome sequences of Ceratocystis pirilliformis, Diaporthe australafricana, Fusarium ophioides, Paecilomyces lecythidis, and Sporothrix stenoceras.</title>
        <authorList>
            <person name="Aylward J."/>
            <person name="Wilson A.M."/>
            <person name="Visagie C.M."/>
            <person name="Spraker J."/>
            <person name="Barnes I."/>
            <person name="Buitendag C."/>
            <person name="Ceriani C."/>
            <person name="Del Mar Angel L."/>
            <person name="du Plessis D."/>
            <person name="Fuchs T."/>
            <person name="Gasser K."/>
            <person name="Kramer D."/>
            <person name="Li W."/>
            <person name="Munsamy K."/>
            <person name="Piso A."/>
            <person name="Price J.L."/>
            <person name="Sonnekus B."/>
            <person name="Thomas C."/>
            <person name="van der Nest A."/>
            <person name="van Dijk A."/>
            <person name="van Heerden A."/>
            <person name="van Vuuren N."/>
            <person name="Yilmaz N."/>
            <person name="Duong T.A."/>
            <person name="van der Merwe N.A."/>
            <person name="Wingfield M.J."/>
            <person name="Wingfield B.D."/>
        </authorList>
    </citation>
    <scope>NUCLEOTIDE SEQUENCE [LARGE SCALE GENOMIC DNA]</scope>
    <source>
        <strain evidence="7 8">CMW 18300</strain>
    </source>
</reference>